<reference evidence="2 3" key="1">
    <citation type="submission" date="2015-07" db="EMBL/GenBank/DDBJ databases">
        <title>Comparative genomics of the Sigatoka disease complex on banana suggests a link between parallel evolutionary changes in Pseudocercospora fijiensis and Pseudocercospora eumusae and increased virulence on the banana host.</title>
        <authorList>
            <person name="Chang T.-C."/>
            <person name="Salvucci A."/>
            <person name="Crous P.W."/>
            <person name="Stergiopoulos I."/>
        </authorList>
    </citation>
    <scope>NUCLEOTIDE SEQUENCE [LARGE SCALE GENOMIC DNA]</scope>
    <source>
        <strain evidence="2 3">CBS 114824</strain>
    </source>
</reference>
<organism evidence="2 3">
    <name type="scientific">Pseudocercospora eumusae</name>
    <dbReference type="NCBI Taxonomy" id="321146"/>
    <lineage>
        <taxon>Eukaryota</taxon>
        <taxon>Fungi</taxon>
        <taxon>Dikarya</taxon>
        <taxon>Ascomycota</taxon>
        <taxon>Pezizomycotina</taxon>
        <taxon>Dothideomycetes</taxon>
        <taxon>Dothideomycetidae</taxon>
        <taxon>Mycosphaerellales</taxon>
        <taxon>Mycosphaerellaceae</taxon>
        <taxon>Pseudocercospora</taxon>
    </lineage>
</organism>
<feature type="region of interest" description="Disordered" evidence="1">
    <location>
        <begin position="122"/>
        <end position="152"/>
    </location>
</feature>
<dbReference type="EMBL" id="LFZN01000063">
    <property type="protein sequence ID" value="KXT01043.1"/>
    <property type="molecule type" value="Genomic_DNA"/>
</dbReference>
<dbReference type="AlphaFoldDB" id="A0A139HF26"/>
<accession>A0A139HF26</accession>
<evidence type="ECO:0000313" key="3">
    <source>
        <dbReference type="Proteomes" id="UP000070133"/>
    </source>
</evidence>
<proteinExistence type="predicted"/>
<keyword evidence="3" id="KW-1185">Reference proteome</keyword>
<dbReference type="Proteomes" id="UP000070133">
    <property type="component" value="Unassembled WGS sequence"/>
</dbReference>
<feature type="compositionally biased region" description="Basic residues" evidence="1">
    <location>
        <begin position="131"/>
        <end position="145"/>
    </location>
</feature>
<comment type="caution">
    <text evidence="2">The sequence shown here is derived from an EMBL/GenBank/DDBJ whole genome shotgun (WGS) entry which is preliminary data.</text>
</comment>
<protein>
    <submittedName>
        <fullName evidence="2">Uncharacterized protein</fullName>
    </submittedName>
</protein>
<feature type="region of interest" description="Disordered" evidence="1">
    <location>
        <begin position="1"/>
        <end position="22"/>
    </location>
</feature>
<name>A0A139HF26_9PEZI</name>
<sequence>MANHHEQPSVGDYLSQDRQPNAKRCHPCVTAGNYLCDMERYPENCSFCVGTKKNCTKSGNTIDTYWHRVKGYAPAWPGRYPPPRPVLGRPDAPMRQFGAGQITQGFNPQTNPLMPHIILHVGPQSEPRQKDGRRRNNNGNKRARHAPKEDVS</sequence>
<evidence type="ECO:0000313" key="2">
    <source>
        <dbReference type="EMBL" id="KXT01043.1"/>
    </source>
</evidence>
<gene>
    <name evidence="2" type="ORF">AC578_4439</name>
</gene>
<evidence type="ECO:0000256" key="1">
    <source>
        <dbReference type="SAM" id="MobiDB-lite"/>
    </source>
</evidence>